<evidence type="ECO:0000313" key="2">
    <source>
        <dbReference type="Proteomes" id="UP000814128"/>
    </source>
</evidence>
<dbReference type="EMBL" id="MU273478">
    <property type="protein sequence ID" value="KAI0035903.1"/>
    <property type="molecule type" value="Genomic_DNA"/>
</dbReference>
<reference evidence="1" key="2">
    <citation type="journal article" date="2022" name="New Phytol.">
        <title>Evolutionary transition to the ectomycorrhizal habit in the genomes of a hyperdiverse lineage of mushroom-forming fungi.</title>
        <authorList>
            <person name="Looney B."/>
            <person name="Miyauchi S."/>
            <person name="Morin E."/>
            <person name="Drula E."/>
            <person name="Courty P.E."/>
            <person name="Kohler A."/>
            <person name="Kuo A."/>
            <person name="LaButti K."/>
            <person name="Pangilinan J."/>
            <person name="Lipzen A."/>
            <person name="Riley R."/>
            <person name="Andreopoulos W."/>
            <person name="He G."/>
            <person name="Johnson J."/>
            <person name="Nolan M."/>
            <person name="Tritt A."/>
            <person name="Barry K.W."/>
            <person name="Grigoriev I.V."/>
            <person name="Nagy L.G."/>
            <person name="Hibbett D."/>
            <person name="Henrissat B."/>
            <person name="Matheny P.B."/>
            <person name="Labbe J."/>
            <person name="Martin F.M."/>
        </authorList>
    </citation>
    <scope>NUCLEOTIDE SEQUENCE</scope>
    <source>
        <strain evidence="1">EC-137</strain>
    </source>
</reference>
<accession>A0ACB8QWK2</accession>
<evidence type="ECO:0000313" key="1">
    <source>
        <dbReference type="EMBL" id="KAI0035903.1"/>
    </source>
</evidence>
<protein>
    <submittedName>
        <fullName evidence="1">Uncharacterized protein</fullName>
    </submittedName>
</protein>
<comment type="caution">
    <text evidence="1">The sequence shown here is derived from an EMBL/GenBank/DDBJ whole genome shotgun (WGS) entry which is preliminary data.</text>
</comment>
<reference evidence="1" key="1">
    <citation type="submission" date="2021-02" db="EMBL/GenBank/DDBJ databases">
        <authorList>
            <consortium name="DOE Joint Genome Institute"/>
            <person name="Ahrendt S."/>
            <person name="Looney B.P."/>
            <person name="Miyauchi S."/>
            <person name="Morin E."/>
            <person name="Drula E."/>
            <person name="Courty P.E."/>
            <person name="Chicoki N."/>
            <person name="Fauchery L."/>
            <person name="Kohler A."/>
            <person name="Kuo A."/>
            <person name="Labutti K."/>
            <person name="Pangilinan J."/>
            <person name="Lipzen A."/>
            <person name="Riley R."/>
            <person name="Andreopoulos W."/>
            <person name="He G."/>
            <person name="Johnson J."/>
            <person name="Barry K.W."/>
            <person name="Grigoriev I.V."/>
            <person name="Nagy L."/>
            <person name="Hibbett D."/>
            <person name="Henrissat B."/>
            <person name="Matheny P.B."/>
            <person name="Labbe J."/>
            <person name="Martin F."/>
        </authorList>
    </citation>
    <scope>NUCLEOTIDE SEQUENCE</scope>
    <source>
        <strain evidence="1">EC-137</strain>
    </source>
</reference>
<proteinExistence type="predicted"/>
<keyword evidence="2" id="KW-1185">Reference proteome</keyword>
<name>A0ACB8QWK2_9AGAM</name>
<dbReference type="Proteomes" id="UP000814128">
    <property type="component" value="Unassembled WGS sequence"/>
</dbReference>
<gene>
    <name evidence="1" type="ORF">K488DRAFT_82661</name>
</gene>
<sequence length="483" mass="53162">MSYQYRAATDLNKQSATLAWLFQAAQKPLVCLNIIERGQRHLILLYLAQASCASSAASTHHATQVVAHLNQEYQDTDRVIHAGAEAGGMAMNWPATTSNPVANTFVPQGLKSDATVHSALLPPSSPRTHLTDEYFWQDIQYFDHNTQSSTYLPNPTTMGRDSGTSYQAPWPNVSDNIFLPNSAFDAINWSPTDIGYNHTTSIFDDCFPLSTGIFTHHIQACQSSTPPDHLCSPDFFSTGAGTQYALPEQPRVSSLPSPLSHKIHSEHAQGMPPESACSNTGVMRHSRRTCGRTPRGITTRPDGPRVQHRAQTHNMDEGTSCNSIRRGPAQTSTHNFSKPNNACTAGLPAAHTPAGNLYPLESRRVTEIPATGCALLGNGAAVTDQRSEQTCNEQVHPSVLRSQLAALGLPEKAAQMRRHLRKWTKRLTAAETARAKRGLKTRRNKIVTEGAKYDELSQEMKSRIEACNKEKTLQRRIRERPSP</sequence>
<organism evidence="1 2">
    <name type="scientific">Vararia minispora EC-137</name>
    <dbReference type="NCBI Taxonomy" id="1314806"/>
    <lineage>
        <taxon>Eukaryota</taxon>
        <taxon>Fungi</taxon>
        <taxon>Dikarya</taxon>
        <taxon>Basidiomycota</taxon>
        <taxon>Agaricomycotina</taxon>
        <taxon>Agaricomycetes</taxon>
        <taxon>Russulales</taxon>
        <taxon>Lachnocladiaceae</taxon>
        <taxon>Vararia</taxon>
    </lineage>
</organism>